<name>A0A1H4E8D2_9SPHI</name>
<proteinExistence type="predicted"/>
<dbReference type="Gene3D" id="2.60.120.650">
    <property type="entry name" value="Cupin"/>
    <property type="match status" value="1"/>
</dbReference>
<evidence type="ECO:0000259" key="1">
    <source>
        <dbReference type="PROSITE" id="PS51184"/>
    </source>
</evidence>
<dbReference type="EMBL" id="FNRA01000005">
    <property type="protein sequence ID" value="SEA80830.1"/>
    <property type="molecule type" value="Genomic_DNA"/>
</dbReference>
<feature type="domain" description="JmjC" evidence="1">
    <location>
        <begin position="84"/>
        <end position="255"/>
    </location>
</feature>
<reference evidence="2 3" key="1">
    <citation type="submission" date="2016-10" db="EMBL/GenBank/DDBJ databases">
        <authorList>
            <person name="de Groot N.N."/>
        </authorList>
    </citation>
    <scope>NUCLEOTIDE SEQUENCE [LARGE SCALE GENOMIC DNA]</scope>
    <source>
        <strain evidence="2 3">DSM 19033</strain>
    </source>
</reference>
<accession>A0A1H4E8D2</accession>
<dbReference type="AlphaFoldDB" id="A0A1H4E8D2"/>
<protein>
    <submittedName>
        <fullName evidence="2">Cupin-like domain-containing protein</fullName>
    </submittedName>
</protein>
<dbReference type="InterPro" id="IPR050910">
    <property type="entry name" value="JMJD6_ArgDemeth/LysHydrox"/>
</dbReference>
<keyword evidence="3" id="KW-1185">Reference proteome</keyword>
<evidence type="ECO:0000313" key="2">
    <source>
        <dbReference type="EMBL" id="SEA80830.1"/>
    </source>
</evidence>
<gene>
    <name evidence="2" type="ORF">SAMN05443550_105275</name>
</gene>
<dbReference type="OrthoDB" id="2942327at2"/>
<organism evidence="2 3">
    <name type="scientific">Pedobacter hartonius</name>
    <dbReference type="NCBI Taxonomy" id="425514"/>
    <lineage>
        <taxon>Bacteria</taxon>
        <taxon>Pseudomonadati</taxon>
        <taxon>Bacteroidota</taxon>
        <taxon>Sphingobacteriia</taxon>
        <taxon>Sphingobacteriales</taxon>
        <taxon>Sphingobacteriaceae</taxon>
        <taxon>Pedobacter</taxon>
    </lineage>
</organism>
<dbReference type="PROSITE" id="PS51184">
    <property type="entry name" value="JMJC"/>
    <property type="match status" value="1"/>
</dbReference>
<dbReference type="Pfam" id="PF13621">
    <property type="entry name" value="Cupin_8"/>
    <property type="match status" value="1"/>
</dbReference>
<sequence length="288" mass="33075">MEVQRKSNISYQEFMEEHHNPGIPLIFTDATKVWKANGLLTPDWFRENYPDKQSDVTDKLTGKPYTMTEVMDMVENSSVEKPAPYPLTFNISHEIPEMLDLLQPLSLNYAKPNWLEDKTFKRGNWGGIIELFIGGPGGKFPYVHKDYYHLSAWINQLYGEKRFTVFPRGQEEFLYATEKNQWRSEVNIFEPDYDKHPKFKHATPVSFTVGPGETLYIPFGVWHSAYSLTPTISVAFDQLNAKNFPGFMEDVWYFKNQESSKPKALAAYAYALAAGLGCRIKNSLAASK</sequence>
<dbReference type="STRING" id="425514.SAMN05443550_105275"/>
<dbReference type="InterPro" id="IPR041667">
    <property type="entry name" value="Cupin_8"/>
</dbReference>
<dbReference type="Proteomes" id="UP000198850">
    <property type="component" value="Unassembled WGS sequence"/>
</dbReference>
<dbReference type="PANTHER" id="PTHR12480">
    <property type="entry name" value="ARGININE DEMETHYLASE AND LYSYL-HYDROXYLASE JMJD"/>
    <property type="match status" value="1"/>
</dbReference>
<dbReference type="GO" id="GO:0016706">
    <property type="term" value="F:2-oxoglutarate-dependent dioxygenase activity"/>
    <property type="evidence" value="ECO:0007669"/>
    <property type="project" value="TreeGrafter"/>
</dbReference>
<dbReference type="InterPro" id="IPR003347">
    <property type="entry name" value="JmjC_dom"/>
</dbReference>
<dbReference type="SMART" id="SM00558">
    <property type="entry name" value="JmjC"/>
    <property type="match status" value="1"/>
</dbReference>
<dbReference type="PANTHER" id="PTHR12480:SF19">
    <property type="entry name" value="CUPIN-LIKE DOMAIN-CONTAINING PROTEIN"/>
    <property type="match status" value="1"/>
</dbReference>
<dbReference type="SUPFAM" id="SSF51197">
    <property type="entry name" value="Clavaminate synthase-like"/>
    <property type="match status" value="1"/>
</dbReference>
<evidence type="ECO:0000313" key="3">
    <source>
        <dbReference type="Proteomes" id="UP000198850"/>
    </source>
</evidence>
<dbReference type="RefSeq" id="WP_090556762.1">
    <property type="nucleotide sequence ID" value="NZ_FNRA01000005.1"/>
</dbReference>